<name>A0A5J5FWB6_9GAMM</name>
<feature type="domain" description="Chlorhexidine efflux transporter" evidence="2">
    <location>
        <begin position="4"/>
        <end position="66"/>
    </location>
</feature>
<protein>
    <submittedName>
        <fullName evidence="3">Multidrug/biocide efflux PACE transporter</fullName>
    </submittedName>
</protein>
<dbReference type="InterPro" id="IPR007896">
    <property type="entry name" value="BTP_bacteria"/>
</dbReference>
<dbReference type="EMBL" id="VYKJ01000010">
    <property type="protein sequence ID" value="KAA8997706.1"/>
    <property type="molecule type" value="Genomic_DNA"/>
</dbReference>
<keyword evidence="1" id="KW-1133">Transmembrane helix</keyword>
<accession>A0A5J5FWB6</accession>
<evidence type="ECO:0000313" key="3">
    <source>
        <dbReference type="EMBL" id="KAA8997706.1"/>
    </source>
</evidence>
<dbReference type="RefSeq" id="WP_150436405.1">
    <property type="nucleotide sequence ID" value="NZ_VYKJ01000010.1"/>
</dbReference>
<sequence>MKQKSFAERLLHATGFEVLAIAIAAPISALLLQRDVLEMGLLSLLLSTIAMIWNIVYNMLFDRLWPADRVARRLWVRIGHALGFEGGFILIGLPLVAWWLGITLPQAFMLEIGFFLFFLPYTMAYNWLYDRLRSMFFVRPTPARSR</sequence>
<dbReference type="Proteomes" id="UP000335415">
    <property type="component" value="Unassembled WGS sequence"/>
</dbReference>
<evidence type="ECO:0000313" key="4">
    <source>
        <dbReference type="Proteomes" id="UP000335415"/>
    </source>
</evidence>
<gene>
    <name evidence="3" type="ORF">FJU30_18285</name>
</gene>
<keyword evidence="1" id="KW-0472">Membrane</keyword>
<proteinExistence type="predicted"/>
<keyword evidence="4" id="KW-1185">Reference proteome</keyword>
<dbReference type="NCBIfam" id="NF033665">
    <property type="entry name" value="PACE_efflu_PCE"/>
    <property type="match status" value="1"/>
</dbReference>
<keyword evidence="1" id="KW-0812">Transmembrane</keyword>
<feature type="transmembrane region" description="Helical" evidence="1">
    <location>
        <begin position="12"/>
        <end position="33"/>
    </location>
</feature>
<feature type="transmembrane region" description="Helical" evidence="1">
    <location>
        <begin position="39"/>
        <end position="60"/>
    </location>
</feature>
<feature type="transmembrane region" description="Helical" evidence="1">
    <location>
        <begin position="107"/>
        <end position="129"/>
    </location>
</feature>
<feature type="domain" description="Chlorhexidine efflux transporter" evidence="2">
    <location>
        <begin position="72"/>
        <end position="134"/>
    </location>
</feature>
<evidence type="ECO:0000259" key="2">
    <source>
        <dbReference type="Pfam" id="PF05232"/>
    </source>
</evidence>
<comment type="caution">
    <text evidence="3">The sequence shown here is derived from an EMBL/GenBank/DDBJ whole genome shotgun (WGS) entry which is preliminary data.</text>
</comment>
<dbReference type="OrthoDB" id="1631120at2"/>
<dbReference type="NCBIfam" id="NF033664">
    <property type="entry name" value="PACE_transport"/>
    <property type="match status" value="1"/>
</dbReference>
<evidence type="ECO:0000256" key="1">
    <source>
        <dbReference type="SAM" id="Phobius"/>
    </source>
</evidence>
<organism evidence="3 4">
    <name type="scientific">Affinibrenneria salicis</name>
    <dbReference type="NCBI Taxonomy" id="2590031"/>
    <lineage>
        <taxon>Bacteria</taxon>
        <taxon>Pseudomonadati</taxon>
        <taxon>Pseudomonadota</taxon>
        <taxon>Gammaproteobacteria</taxon>
        <taxon>Enterobacterales</taxon>
        <taxon>Pectobacteriaceae</taxon>
        <taxon>Affinibrenneria</taxon>
    </lineage>
</organism>
<dbReference type="InterPro" id="IPR058208">
    <property type="entry name" value="PACE"/>
</dbReference>
<feature type="transmembrane region" description="Helical" evidence="1">
    <location>
        <begin position="81"/>
        <end position="101"/>
    </location>
</feature>
<reference evidence="3 4" key="1">
    <citation type="submission" date="2019-09" db="EMBL/GenBank/DDBJ databases">
        <authorList>
            <person name="Li Y."/>
        </authorList>
    </citation>
    <scope>NUCLEOTIDE SEQUENCE [LARGE SCALE GENOMIC DNA]</scope>
    <source>
        <strain evidence="3 4">L3-3HA</strain>
    </source>
</reference>
<dbReference type="Pfam" id="PF05232">
    <property type="entry name" value="BTP"/>
    <property type="match status" value="2"/>
</dbReference>
<dbReference type="AlphaFoldDB" id="A0A5J5FWB6"/>